<accession>A0AA39H895</accession>
<reference evidence="6" key="1">
    <citation type="submission" date="2023-06" db="EMBL/GenBank/DDBJ databases">
        <title>Genomic analysis of the entomopathogenic nematode Steinernema hermaphroditum.</title>
        <authorList>
            <person name="Schwarz E.M."/>
            <person name="Heppert J.K."/>
            <person name="Baniya A."/>
            <person name="Schwartz H.T."/>
            <person name="Tan C.-H."/>
            <person name="Antoshechkin I."/>
            <person name="Sternberg P.W."/>
            <person name="Goodrich-Blair H."/>
            <person name="Dillman A.R."/>
        </authorList>
    </citation>
    <scope>NUCLEOTIDE SEQUENCE</scope>
    <source>
        <strain evidence="6">PS9179</strain>
        <tissue evidence="6">Whole animal</tissue>
    </source>
</reference>
<comment type="caution">
    <text evidence="6">The sequence shown here is derived from an EMBL/GenBank/DDBJ whole genome shotgun (WGS) entry which is preliminary data.</text>
</comment>
<feature type="transmembrane region" description="Helical" evidence="5">
    <location>
        <begin position="197"/>
        <end position="222"/>
    </location>
</feature>
<dbReference type="InterPro" id="IPR050579">
    <property type="entry name" value="PMP-22/EMP/MP20-like"/>
</dbReference>
<dbReference type="Pfam" id="PF07062">
    <property type="entry name" value="Clc-like"/>
    <property type="match status" value="1"/>
</dbReference>
<sequence length="292" mass="33204">MTGLQLNTDFRHDLRQSFDNSEETMFLHMPYFVKRAMNGVMIADECIVKGALSEMTLYNLRYFQNTMRTAISVSRLILVLLTTLLIIAGIVISLVAIGTPAWQVVNITEFHTEHQHGLWLDCTIGRKHVQGSSDSSLHCTYKFENPTGENDPYNIQGIEEQHKFFKWHKAVLGFFVISVLTALISLCFTLCSPCVRICAVVANVLSLITVSLTVVAMVVYFINSHKVEVRFVHGITRTYEQSRGYSFWLGITAALAHLVAFIFGVISTILIFLHDRQQHRSPKMWYKHNTSV</sequence>
<dbReference type="AlphaFoldDB" id="A0AA39H895"/>
<dbReference type="PANTHER" id="PTHR10671:SF45">
    <property type="entry name" value="CLC-LIKE PROTEIN"/>
    <property type="match status" value="1"/>
</dbReference>
<evidence type="ECO:0000256" key="3">
    <source>
        <dbReference type="ARBA" id="ARBA00022989"/>
    </source>
</evidence>
<dbReference type="Gene3D" id="1.20.140.150">
    <property type="match status" value="1"/>
</dbReference>
<dbReference type="InterPro" id="IPR010761">
    <property type="entry name" value="Clc_prot-like"/>
</dbReference>
<gene>
    <name evidence="6" type="ORF">QR680_003353</name>
</gene>
<feature type="transmembrane region" description="Helical" evidence="5">
    <location>
        <begin position="170"/>
        <end position="190"/>
    </location>
</feature>
<keyword evidence="2 5" id="KW-0812">Transmembrane</keyword>
<evidence type="ECO:0000256" key="4">
    <source>
        <dbReference type="ARBA" id="ARBA00023136"/>
    </source>
</evidence>
<evidence type="ECO:0000256" key="2">
    <source>
        <dbReference type="ARBA" id="ARBA00022692"/>
    </source>
</evidence>
<keyword evidence="7" id="KW-1185">Reference proteome</keyword>
<evidence type="ECO:0000256" key="1">
    <source>
        <dbReference type="ARBA" id="ARBA00004141"/>
    </source>
</evidence>
<protein>
    <recommendedName>
        <fullName evidence="8">Clc-like protein 2</fullName>
    </recommendedName>
</protein>
<keyword evidence="4 5" id="KW-0472">Membrane</keyword>
<feature type="transmembrane region" description="Helical" evidence="5">
    <location>
        <begin position="247"/>
        <end position="273"/>
    </location>
</feature>
<evidence type="ECO:0000313" key="7">
    <source>
        <dbReference type="Proteomes" id="UP001175271"/>
    </source>
</evidence>
<organism evidence="6 7">
    <name type="scientific">Steinernema hermaphroditum</name>
    <dbReference type="NCBI Taxonomy" id="289476"/>
    <lineage>
        <taxon>Eukaryota</taxon>
        <taxon>Metazoa</taxon>
        <taxon>Ecdysozoa</taxon>
        <taxon>Nematoda</taxon>
        <taxon>Chromadorea</taxon>
        <taxon>Rhabditida</taxon>
        <taxon>Tylenchina</taxon>
        <taxon>Panagrolaimomorpha</taxon>
        <taxon>Strongyloidoidea</taxon>
        <taxon>Steinernematidae</taxon>
        <taxon>Steinernema</taxon>
    </lineage>
</organism>
<evidence type="ECO:0008006" key="8">
    <source>
        <dbReference type="Google" id="ProtNLM"/>
    </source>
</evidence>
<keyword evidence="3 5" id="KW-1133">Transmembrane helix</keyword>
<evidence type="ECO:0000313" key="6">
    <source>
        <dbReference type="EMBL" id="KAK0400093.1"/>
    </source>
</evidence>
<name>A0AA39H895_9BILA</name>
<proteinExistence type="predicted"/>
<evidence type="ECO:0000256" key="5">
    <source>
        <dbReference type="SAM" id="Phobius"/>
    </source>
</evidence>
<feature type="transmembrane region" description="Helical" evidence="5">
    <location>
        <begin position="76"/>
        <end position="97"/>
    </location>
</feature>
<comment type="subcellular location">
    <subcellularLocation>
        <location evidence="1">Membrane</location>
        <topology evidence="1">Multi-pass membrane protein</topology>
    </subcellularLocation>
</comment>
<dbReference type="EMBL" id="JAUCMV010000005">
    <property type="protein sequence ID" value="KAK0400093.1"/>
    <property type="molecule type" value="Genomic_DNA"/>
</dbReference>
<dbReference type="GO" id="GO:0005886">
    <property type="term" value="C:plasma membrane"/>
    <property type="evidence" value="ECO:0007669"/>
    <property type="project" value="TreeGrafter"/>
</dbReference>
<dbReference type="Proteomes" id="UP001175271">
    <property type="component" value="Unassembled WGS sequence"/>
</dbReference>
<dbReference type="PANTHER" id="PTHR10671">
    <property type="entry name" value="EPITHELIAL MEMBRANE PROTEIN-RELATED"/>
    <property type="match status" value="1"/>
</dbReference>